<dbReference type="EMBL" id="KB446537">
    <property type="protein sequence ID" value="EME45912.1"/>
    <property type="molecule type" value="Genomic_DNA"/>
</dbReference>
<sequence length="449" mass="51186">MTTRQASAGALAAVRRMRLRDRQRVYWIDAICINQHDLVEKGWQVASMGRVYINGTGNLIYLGEAETIKARTCAATLRRLIKKVQDAALLLTGDDLASWENHSFPDCWRYTGIITANDVKGLEIMYHEAWFTRLWVIQELALASKNTCYWGDACLPLFEVLVVTIIVTKANTIESRLALKLLELSYMWYCLHLYIPTKRRADRRMEWYRLYGLATTLSVTEHRDHVHAFLGLVQAIHYPGRLLPRLIVPTYEKTVDEVFRDATRHVLKTEDDYLMSFIGHEHENDMNQLANVQAIRGLAEDIFGFGTDLSLSQVIGRNTAFLLTCGNLSYELRPFENSAQLTQGMANLLHSEQDDSPTELTELGQRFHKLVRNTAWNRTFFATDTGHSGSGPKLTRKGDVAFIMLGGEFVHVLRPVKDDYLYVGAAYVDGMMNGEVFDLGVEPEWVDIR</sequence>
<organism evidence="2 3">
    <name type="scientific">Dothistroma septosporum (strain NZE10 / CBS 128990)</name>
    <name type="common">Red band needle blight fungus</name>
    <name type="synonym">Mycosphaerella pini</name>
    <dbReference type="NCBI Taxonomy" id="675120"/>
    <lineage>
        <taxon>Eukaryota</taxon>
        <taxon>Fungi</taxon>
        <taxon>Dikarya</taxon>
        <taxon>Ascomycota</taxon>
        <taxon>Pezizomycotina</taxon>
        <taxon>Dothideomycetes</taxon>
        <taxon>Dothideomycetidae</taxon>
        <taxon>Mycosphaerellales</taxon>
        <taxon>Mycosphaerellaceae</taxon>
        <taxon>Dothistroma</taxon>
    </lineage>
</organism>
<feature type="domain" description="Heterokaryon incompatibility" evidence="1">
    <location>
        <begin position="12"/>
        <end position="139"/>
    </location>
</feature>
<dbReference type="HOGENOM" id="CLU_004184_7_3_1"/>
<dbReference type="OMA" id="HEHENDM"/>
<reference evidence="3" key="1">
    <citation type="journal article" date="2012" name="PLoS Genet.">
        <title>The genomes of the fungal plant pathogens Cladosporium fulvum and Dothistroma septosporum reveal adaptation to different hosts and lifestyles but also signatures of common ancestry.</title>
        <authorList>
            <person name="de Wit P.J.G.M."/>
            <person name="van der Burgt A."/>
            <person name="Oekmen B."/>
            <person name="Stergiopoulos I."/>
            <person name="Abd-Elsalam K.A."/>
            <person name="Aerts A.L."/>
            <person name="Bahkali A.H."/>
            <person name="Beenen H.G."/>
            <person name="Chettri P."/>
            <person name="Cox M.P."/>
            <person name="Datema E."/>
            <person name="de Vries R.P."/>
            <person name="Dhillon B."/>
            <person name="Ganley A.R."/>
            <person name="Griffiths S.A."/>
            <person name="Guo Y."/>
            <person name="Hamelin R.C."/>
            <person name="Henrissat B."/>
            <person name="Kabir M.S."/>
            <person name="Jashni M.K."/>
            <person name="Kema G."/>
            <person name="Klaubauf S."/>
            <person name="Lapidus A."/>
            <person name="Levasseur A."/>
            <person name="Lindquist E."/>
            <person name="Mehrabi R."/>
            <person name="Ohm R.A."/>
            <person name="Owen T.J."/>
            <person name="Salamov A."/>
            <person name="Schwelm A."/>
            <person name="Schijlen E."/>
            <person name="Sun H."/>
            <person name="van den Burg H.A."/>
            <person name="van Ham R.C.H.J."/>
            <person name="Zhang S."/>
            <person name="Goodwin S.B."/>
            <person name="Grigoriev I.V."/>
            <person name="Collemare J."/>
            <person name="Bradshaw R.E."/>
        </authorList>
    </citation>
    <scope>NUCLEOTIDE SEQUENCE [LARGE SCALE GENOMIC DNA]</scope>
    <source>
        <strain evidence="3">NZE10 / CBS 128990</strain>
    </source>
</reference>
<dbReference type="Pfam" id="PF06985">
    <property type="entry name" value="HET"/>
    <property type="match status" value="1"/>
</dbReference>
<evidence type="ECO:0000313" key="3">
    <source>
        <dbReference type="Proteomes" id="UP000016933"/>
    </source>
</evidence>
<reference evidence="2 3" key="2">
    <citation type="journal article" date="2012" name="PLoS Pathog.">
        <title>Diverse lifestyles and strategies of plant pathogenesis encoded in the genomes of eighteen Dothideomycetes fungi.</title>
        <authorList>
            <person name="Ohm R.A."/>
            <person name="Feau N."/>
            <person name="Henrissat B."/>
            <person name="Schoch C.L."/>
            <person name="Horwitz B.A."/>
            <person name="Barry K.W."/>
            <person name="Condon B.J."/>
            <person name="Copeland A.C."/>
            <person name="Dhillon B."/>
            <person name="Glaser F."/>
            <person name="Hesse C.N."/>
            <person name="Kosti I."/>
            <person name="LaButti K."/>
            <person name="Lindquist E.A."/>
            <person name="Lucas S."/>
            <person name="Salamov A.A."/>
            <person name="Bradshaw R.E."/>
            <person name="Ciuffetti L."/>
            <person name="Hamelin R.C."/>
            <person name="Kema G.H.J."/>
            <person name="Lawrence C."/>
            <person name="Scott J.A."/>
            <person name="Spatafora J.W."/>
            <person name="Turgeon B.G."/>
            <person name="de Wit P.J.G.M."/>
            <person name="Zhong S."/>
            <person name="Goodwin S.B."/>
            <person name="Grigoriev I.V."/>
        </authorList>
    </citation>
    <scope>NUCLEOTIDE SEQUENCE [LARGE SCALE GENOMIC DNA]</scope>
    <source>
        <strain evidence="3">NZE10 / CBS 128990</strain>
    </source>
</reference>
<accession>N1PR97</accession>
<name>N1PR97_DOTSN</name>
<gene>
    <name evidence="2" type="ORF">DOTSEDRAFT_51529</name>
</gene>
<dbReference type="Pfam" id="PF26639">
    <property type="entry name" value="Het-6_barrel"/>
    <property type="match status" value="1"/>
</dbReference>
<evidence type="ECO:0000313" key="2">
    <source>
        <dbReference type="EMBL" id="EME45912.1"/>
    </source>
</evidence>
<dbReference type="OrthoDB" id="2157530at2759"/>
<dbReference type="PANTHER" id="PTHR24148">
    <property type="entry name" value="ANKYRIN REPEAT DOMAIN-CONTAINING PROTEIN 39 HOMOLOG-RELATED"/>
    <property type="match status" value="1"/>
</dbReference>
<dbReference type="Proteomes" id="UP000016933">
    <property type="component" value="Unassembled WGS sequence"/>
</dbReference>
<dbReference type="InterPro" id="IPR010730">
    <property type="entry name" value="HET"/>
</dbReference>
<dbReference type="STRING" id="675120.N1PR97"/>
<dbReference type="InterPro" id="IPR052895">
    <property type="entry name" value="HetReg/Transcr_Mod"/>
</dbReference>
<keyword evidence="3" id="KW-1185">Reference proteome</keyword>
<dbReference type="AlphaFoldDB" id="N1PR97"/>
<evidence type="ECO:0000259" key="1">
    <source>
        <dbReference type="Pfam" id="PF06985"/>
    </source>
</evidence>
<dbReference type="PANTHER" id="PTHR24148:SF73">
    <property type="entry name" value="HET DOMAIN PROTEIN (AFU_ORTHOLOGUE AFUA_8G01020)"/>
    <property type="match status" value="1"/>
</dbReference>
<protein>
    <recommendedName>
        <fullName evidence="1">Heterokaryon incompatibility domain-containing protein</fullName>
    </recommendedName>
</protein>
<proteinExistence type="predicted"/>